<feature type="chain" id="PRO_5043339544" description="Secreted protein" evidence="2">
    <location>
        <begin position="33"/>
        <end position="106"/>
    </location>
</feature>
<dbReference type="Proteomes" id="UP001321749">
    <property type="component" value="Unassembled WGS sequence"/>
</dbReference>
<evidence type="ECO:0000313" key="4">
    <source>
        <dbReference type="Proteomes" id="UP001321749"/>
    </source>
</evidence>
<organism evidence="3 4">
    <name type="scientific">Cladorrhinum samala</name>
    <dbReference type="NCBI Taxonomy" id="585594"/>
    <lineage>
        <taxon>Eukaryota</taxon>
        <taxon>Fungi</taxon>
        <taxon>Dikarya</taxon>
        <taxon>Ascomycota</taxon>
        <taxon>Pezizomycotina</taxon>
        <taxon>Sordariomycetes</taxon>
        <taxon>Sordariomycetidae</taxon>
        <taxon>Sordariales</taxon>
        <taxon>Podosporaceae</taxon>
        <taxon>Cladorrhinum</taxon>
    </lineage>
</organism>
<protein>
    <recommendedName>
        <fullName evidence="5">Secreted protein</fullName>
    </recommendedName>
</protein>
<reference evidence="3" key="2">
    <citation type="submission" date="2023-06" db="EMBL/GenBank/DDBJ databases">
        <authorList>
            <consortium name="Lawrence Berkeley National Laboratory"/>
            <person name="Mondo S.J."/>
            <person name="Hensen N."/>
            <person name="Bonometti L."/>
            <person name="Westerberg I."/>
            <person name="Brannstrom I.O."/>
            <person name="Guillou S."/>
            <person name="Cros-Aarteil S."/>
            <person name="Calhoun S."/>
            <person name="Haridas S."/>
            <person name="Kuo A."/>
            <person name="Pangilinan J."/>
            <person name="Riley R."/>
            <person name="Labutti K."/>
            <person name="Andreopoulos B."/>
            <person name="Lipzen A."/>
            <person name="Chen C."/>
            <person name="Yanf M."/>
            <person name="Daum C."/>
            <person name="Ng V."/>
            <person name="Clum A."/>
            <person name="Steindorff A."/>
            <person name="Ohm R."/>
            <person name="Martin F."/>
            <person name="Silar P."/>
            <person name="Natvig D."/>
            <person name="Lalanne C."/>
            <person name="Gautier V."/>
            <person name="Ament-Velasquez S.L."/>
            <person name="Kruys A."/>
            <person name="Hutchinson M.I."/>
            <person name="Powell A.J."/>
            <person name="Barry K."/>
            <person name="Miller A.N."/>
            <person name="Grigoriev I.V."/>
            <person name="Debuchy R."/>
            <person name="Gladieux P."/>
            <person name="Thoren M.H."/>
            <person name="Johannesson H."/>
        </authorList>
    </citation>
    <scope>NUCLEOTIDE SEQUENCE</scope>
    <source>
        <strain evidence="3">PSN324</strain>
    </source>
</reference>
<keyword evidence="2" id="KW-0732">Signal</keyword>
<reference evidence="3" key="1">
    <citation type="journal article" date="2023" name="Mol. Phylogenet. Evol.">
        <title>Genome-scale phylogeny and comparative genomics of the fungal order Sordariales.</title>
        <authorList>
            <person name="Hensen N."/>
            <person name="Bonometti L."/>
            <person name="Westerberg I."/>
            <person name="Brannstrom I.O."/>
            <person name="Guillou S."/>
            <person name="Cros-Aarteil S."/>
            <person name="Calhoun S."/>
            <person name="Haridas S."/>
            <person name="Kuo A."/>
            <person name="Mondo S."/>
            <person name="Pangilinan J."/>
            <person name="Riley R."/>
            <person name="LaButti K."/>
            <person name="Andreopoulos B."/>
            <person name="Lipzen A."/>
            <person name="Chen C."/>
            <person name="Yan M."/>
            <person name="Daum C."/>
            <person name="Ng V."/>
            <person name="Clum A."/>
            <person name="Steindorff A."/>
            <person name="Ohm R.A."/>
            <person name="Martin F."/>
            <person name="Silar P."/>
            <person name="Natvig D.O."/>
            <person name="Lalanne C."/>
            <person name="Gautier V."/>
            <person name="Ament-Velasquez S.L."/>
            <person name="Kruys A."/>
            <person name="Hutchinson M.I."/>
            <person name="Powell A.J."/>
            <person name="Barry K."/>
            <person name="Miller A.N."/>
            <person name="Grigoriev I.V."/>
            <person name="Debuchy R."/>
            <person name="Gladieux P."/>
            <person name="Hiltunen Thoren M."/>
            <person name="Johannesson H."/>
        </authorList>
    </citation>
    <scope>NUCLEOTIDE SEQUENCE</scope>
    <source>
        <strain evidence="3">PSN324</strain>
    </source>
</reference>
<evidence type="ECO:0008006" key="5">
    <source>
        <dbReference type="Google" id="ProtNLM"/>
    </source>
</evidence>
<evidence type="ECO:0000256" key="2">
    <source>
        <dbReference type="SAM" id="SignalP"/>
    </source>
</evidence>
<feature type="signal peptide" evidence="2">
    <location>
        <begin position="1"/>
        <end position="32"/>
    </location>
</feature>
<dbReference type="AlphaFoldDB" id="A0AAV9H9Y2"/>
<feature type="region of interest" description="Disordered" evidence="1">
    <location>
        <begin position="40"/>
        <end position="60"/>
    </location>
</feature>
<proteinExistence type="predicted"/>
<name>A0AAV9H9Y2_9PEZI</name>
<gene>
    <name evidence="3" type="ORF">QBC42DRAFT_38323</name>
</gene>
<dbReference type="EMBL" id="MU865113">
    <property type="protein sequence ID" value="KAK4457473.1"/>
    <property type="molecule type" value="Genomic_DNA"/>
</dbReference>
<keyword evidence="4" id="KW-1185">Reference proteome</keyword>
<evidence type="ECO:0000313" key="3">
    <source>
        <dbReference type="EMBL" id="KAK4457473.1"/>
    </source>
</evidence>
<sequence>MCCCRQRIYGSVWWWWWWWWWWWLWLFRAHTGQDPPQIEWPVDPGAHNNKTTVPRTEAKEEESRRKCLFFLSVGQTWLLIRQGRQKERISIRRLYVSAGFRALISG</sequence>
<evidence type="ECO:0000256" key="1">
    <source>
        <dbReference type="SAM" id="MobiDB-lite"/>
    </source>
</evidence>
<accession>A0AAV9H9Y2</accession>
<comment type="caution">
    <text evidence="3">The sequence shown here is derived from an EMBL/GenBank/DDBJ whole genome shotgun (WGS) entry which is preliminary data.</text>
</comment>